<proteinExistence type="predicted"/>
<dbReference type="GeneID" id="83200774"/>
<evidence type="ECO:0000313" key="1">
    <source>
        <dbReference type="EMBL" id="KAJ5239555.1"/>
    </source>
</evidence>
<dbReference type="Proteomes" id="UP001150941">
    <property type="component" value="Unassembled WGS sequence"/>
</dbReference>
<dbReference type="EMBL" id="JAPQKS010000003">
    <property type="protein sequence ID" value="KAJ5239555.1"/>
    <property type="molecule type" value="Genomic_DNA"/>
</dbReference>
<comment type="caution">
    <text evidence="1">The sequence shown here is derived from an EMBL/GenBank/DDBJ whole genome shotgun (WGS) entry which is preliminary data.</text>
</comment>
<sequence>MEEPDVESRKSAFLHQWSRIRETLSEGQRQKLEEFGLATDEDIRSQSSALSLPLHESQELRDTVESVFKKGAYLQIVALLTVEASQKVLLRLPFATFVRSAIHNTPCVSIYDLYKEPCEQFHSKGETNQQLHAKFLEVLQPYRPDPFLSTALESPPIHR</sequence>
<keyword evidence="2" id="KW-1185">Reference proteome</keyword>
<protein>
    <submittedName>
        <fullName evidence="1">Uncharacterized protein</fullName>
    </submittedName>
</protein>
<evidence type="ECO:0000313" key="2">
    <source>
        <dbReference type="Proteomes" id="UP001150941"/>
    </source>
</evidence>
<name>A0A9W9P804_9EURO</name>
<dbReference type="RefSeq" id="XP_058332474.1">
    <property type="nucleotide sequence ID" value="XM_058473471.1"/>
</dbReference>
<reference evidence="1" key="1">
    <citation type="submission" date="2022-11" db="EMBL/GenBank/DDBJ databases">
        <authorList>
            <person name="Petersen C."/>
        </authorList>
    </citation>
    <scope>NUCLEOTIDE SEQUENCE</scope>
    <source>
        <strain evidence="1">IBT 19713</strain>
    </source>
</reference>
<dbReference type="AlphaFoldDB" id="A0A9W9P804"/>
<gene>
    <name evidence="1" type="ORF">N7468_004174</name>
</gene>
<organism evidence="1 2">
    <name type="scientific">Penicillium chermesinum</name>
    <dbReference type="NCBI Taxonomy" id="63820"/>
    <lineage>
        <taxon>Eukaryota</taxon>
        <taxon>Fungi</taxon>
        <taxon>Dikarya</taxon>
        <taxon>Ascomycota</taxon>
        <taxon>Pezizomycotina</taxon>
        <taxon>Eurotiomycetes</taxon>
        <taxon>Eurotiomycetidae</taxon>
        <taxon>Eurotiales</taxon>
        <taxon>Aspergillaceae</taxon>
        <taxon>Penicillium</taxon>
    </lineage>
</organism>
<reference evidence="1" key="2">
    <citation type="journal article" date="2023" name="IMA Fungus">
        <title>Comparative genomic study of the Penicillium genus elucidates a diverse pangenome and 15 lateral gene transfer events.</title>
        <authorList>
            <person name="Petersen C."/>
            <person name="Sorensen T."/>
            <person name="Nielsen M.R."/>
            <person name="Sondergaard T.E."/>
            <person name="Sorensen J.L."/>
            <person name="Fitzpatrick D.A."/>
            <person name="Frisvad J.C."/>
            <person name="Nielsen K.L."/>
        </authorList>
    </citation>
    <scope>NUCLEOTIDE SEQUENCE</scope>
    <source>
        <strain evidence="1">IBT 19713</strain>
    </source>
</reference>
<accession>A0A9W9P804</accession>